<dbReference type="AlphaFoldDB" id="A0AAE3JGV9"/>
<evidence type="ECO:0000313" key="7">
    <source>
        <dbReference type="Proteomes" id="UP001198182"/>
    </source>
</evidence>
<name>A0AAE3JGV9_9FIRM</name>
<dbReference type="NCBIfam" id="TIGR00787">
    <property type="entry name" value="dctP"/>
    <property type="match status" value="1"/>
</dbReference>
<dbReference type="EMBL" id="JAJEQR010000023">
    <property type="protein sequence ID" value="MCC2231176.1"/>
    <property type="molecule type" value="Genomic_DNA"/>
</dbReference>
<sequence length="354" mass="39046">MKKKILCGILAMALACSLYGCGSSGAATTVSPNTTEAAAASDLPEMTFSIGHTGTEDSWNQSMCLKIKEKLEEYSGGKIKVNVYANAQMGSDSEMILSVIQGDLTMQCTNTASVTNTVSDCGIADLPFLFDNVESVRKALSDETFLSLLKEKFEAQDLALMLVADQGFRCITTNREIKSFEDLAGMQMRVQDNANHIAFWTDATLAPTPIAFSELYLSLQQGLLEAQENPYRTTVASKFYEVQKYVTNSNHVPQCNVIFMGKAAYDALPPEYQKMVDQTMEELLPYAQEVTDESIKNDLEFLQEQGMTFLDFDQIPGIREALKTATLDNAIARMEETIDPALMDAYLKAAGYTR</sequence>
<dbReference type="PROSITE" id="PS51257">
    <property type="entry name" value="PROKAR_LIPOPROTEIN"/>
    <property type="match status" value="1"/>
</dbReference>
<evidence type="ECO:0000256" key="2">
    <source>
        <dbReference type="ARBA" id="ARBA00009023"/>
    </source>
</evidence>
<evidence type="ECO:0000256" key="1">
    <source>
        <dbReference type="ARBA" id="ARBA00004196"/>
    </source>
</evidence>
<dbReference type="NCBIfam" id="NF037995">
    <property type="entry name" value="TRAP_S1"/>
    <property type="match status" value="1"/>
</dbReference>
<organism evidence="6 7">
    <name type="scientific">Hominifimenecus microfluidus</name>
    <dbReference type="NCBI Taxonomy" id="2885348"/>
    <lineage>
        <taxon>Bacteria</taxon>
        <taxon>Bacillati</taxon>
        <taxon>Bacillota</taxon>
        <taxon>Clostridia</taxon>
        <taxon>Lachnospirales</taxon>
        <taxon>Lachnospiraceae</taxon>
        <taxon>Hominifimenecus</taxon>
    </lineage>
</organism>
<dbReference type="CDD" id="cd13603">
    <property type="entry name" value="PBP2_TRAP_Siap_TeaA_like"/>
    <property type="match status" value="1"/>
</dbReference>
<evidence type="ECO:0000256" key="4">
    <source>
        <dbReference type="ARBA" id="ARBA00022729"/>
    </source>
</evidence>
<protein>
    <submittedName>
        <fullName evidence="6">TRAP transporter substrate-binding protein</fullName>
    </submittedName>
</protein>
<dbReference type="GO" id="GO:0030288">
    <property type="term" value="C:outer membrane-bounded periplasmic space"/>
    <property type="evidence" value="ECO:0007669"/>
    <property type="project" value="InterPro"/>
</dbReference>
<proteinExistence type="inferred from homology"/>
<gene>
    <name evidence="6" type="ORF">LKD81_09250</name>
</gene>
<keyword evidence="4 5" id="KW-0732">Signal</keyword>
<dbReference type="InterPro" id="IPR038404">
    <property type="entry name" value="TRAP_DctP_sf"/>
</dbReference>
<dbReference type="PIRSF" id="PIRSF006470">
    <property type="entry name" value="DctB"/>
    <property type="match status" value="1"/>
</dbReference>
<evidence type="ECO:0000256" key="3">
    <source>
        <dbReference type="ARBA" id="ARBA00022448"/>
    </source>
</evidence>
<dbReference type="Proteomes" id="UP001198182">
    <property type="component" value="Unassembled WGS sequence"/>
</dbReference>
<evidence type="ECO:0000256" key="5">
    <source>
        <dbReference type="SAM" id="SignalP"/>
    </source>
</evidence>
<dbReference type="RefSeq" id="WP_308453697.1">
    <property type="nucleotide sequence ID" value="NZ_JAJEQR010000023.1"/>
</dbReference>
<reference evidence="6" key="1">
    <citation type="submission" date="2021-10" db="EMBL/GenBank/DDBJ databases">
        <title>Anaerobic single-cell dispensing facilitates the cultivation of human gut bacteria.</title>
        <authorList>
            <person name="Afrizal A."/>
        </authorList>
    </citation>
    <scope>NUCLEOTIDE SEQUENCE</scope>
    <source>
        <strain evidence="6">CLA-AA-H215</strain>
    </source>
</reference>
<dbReference type="InterPro" id="IPR018389">
    <property type="entry name" value="DctP_fam"/>
</dbReference>
<keyword evidence="7" id="KW-1185">Reference proteome</keyword>
<dbReference type="PANTHER" id="PTHR33376">
    <property type="match status" value="1"/>
</dbReference>
<accession>A0AAE3JGV9</accession>
<feature type="chain" id="PRO_5042232947" evidence="5">
    <location>
        <begin position="27"/>
        <end position="354"/>
    </location>
</feature>
<comment type="similarity">
    <text evidence="2">Belongs to the bacterial solute-binding protein 7 family.</text>
</comment>
<comment type="subcellular location">
    <subcellularLocation>
        <location evidence="1">Cell envelope</location>
    </subcellularLocation>
</comment>
<dbReference type="PANTHER" id="PTHR33376:SF4">
    <property type="entry name" value="SIALIC ACID-BINDING PERIPLASMIC PROTEIN SIAP"/>
    <property type="match status" value="1"/>
</dbReference>
<comment type="caution">
    <text evidence="6">The sequence shown here is derived from an EMBL/GenBank/DDBJ whole genome shotgun (WGS) entry which is preliminary data.</text>
</comment>
<evidence type="ECO:0000313" key="6">
    <source>
        <dbReference type="EMBL" id="MCC2231176.1"/>
    </source>
</evidence>
<feature type="signal peptide" evidence="5">
    <location>
        <begin position="1"/>
        <end position="26"/>
    </location>
</feature>
<dbReference type="GO" id="GO:0055085">
    <property type="term" value="P:transmembrane transport"/>
    <property type="evidence" value="ECO:0007669"/>
    <property type="project" value="InterPro"/>
</dbReference>
<dbReference type="Gene3D" id="3.40.190.170">
    <property type="entry name" value="Bacterial extracellular solute-binding protein, family 7"/>
    <property type="match status" value="1"/>
</dbReference>
<dbReference type="Pfam" id="PF03480">
    <property type="entry name" value="DctP"/>
    <property type="match status" value="1"/>
</dbReference>
<dbReference type="InterPro" id="IPR004682">
    <property type="entry name" value="TRAP_DctP"/>
</dbReference>
<keyword evidence="3" id="KW-0813">Transport</keyword>